<comment type="caution">
    <text evidence="2">The sequence shown here is derived from an EMBL/GenBank/DDBJ whole genome shotgun (WGS) entry which is preliminary data.</text>
</comment>
<reference evidence="2" key="1">
    <citation type="journal article" date="2019" name="Sci. Rep.">
        <title>Draft genome of Tanacetum cinerariifolium, the natural source of mosquito coil.</title>
        <authorList>
            <person name="Yamashiro T."/>
            <person name="Shiraishi A."/>
            <person name="Satake H."/>
            <person name="Nakayama K."/>
        </authorList>
    </citation>
    <scope>NUCLEOTIDE SEQUENCE</scope>
</reference>
<feature type="compositionally biased region" description="Basic and acidic residues" evidence="1">
    <location>
        <begin position="44"/>
        <end position="56"/>
    </location>
</feature>
<feature type="compositionally biased region" description="Polar residues" evidence="1">
    <location>
        <begin position="59"/>
        <end position="68"/>
    </location>
</feature>
<organism evidence="2">
    <name type="scientific">Tanacetum cinerariifolium</name>
    <name type="common">Dalmatian daisy</name>
    <name type="synonym">Chrysanthemum cinerariifolium</name>
    <dbReference type="NCBI Taxonomy" id="118510"/>
    <lineage>
        <taxon>Eukaryota</taxon>
        <taxon>Viridiplantae</taxon>
        <taxon>Streptophyta</taxon>
        <taxon>Embryophyta</taxon>
        <taxon>Tracheophyta</taxon>
        <taxon>Spermatophyta</taxon>
        <taxon>Magnoliopsida</taxon>
        <taxon>eudicotyledons</taxon>
        <taxon>Gunneridae</taxon>
        <taxon>Pentapetalae</taxon>
        <taxon>asterids</taxon>
        <taxon>campanulids</taxon>
        <taxon>Asterales</taxon>
        <taxon>Asteraceae</taxon>
        <taxon>Asteroideae</taxon>
        <taxon>Anthemideae</taxon>
        <taxon>Anthemidinae</taxon>
        <taxon>Tanacetum</taxon>
    </lineage>
</organism>
<dbReference type="EMBL" id="BKCJ010386466">
    <property type="protein sequence ID" value="GFA21225.1"/>
    <property type="molecule type" value="Genomic_DNA"/>
</dbReference>
<gene>
    <name evidence="2" type="ORF">Tci_593197</name>
</gene>
<accession>A0A699J951</accession>
<evidence type="ECO:0000313" key="2">
    <source>
        <dbReference type="EMBL" id="GFA21225.1"/>
    </source>
</evidence>
<evidence type="ECO:0000256" key="1">
    <source>
        <dbReference type="SAM" id="MobiDB-lite"/>
    </source>
</evidence>
<sequence length="68" mass="6848">MWAANLVVAPTLGSTITIPETANEFSIKGGKCCSNPGGGCEKPSGGRETRSGKDGFKGTSGQLSMVAT</sequence>
<proteinExistence type="predicted"/>
<dbReference type="AlphaFoldDB" id="A0A699J951"/>
<name>A0A699J951_TANCI</name>
<feature type="region of interest" description="Disordered" evidence="1">
    <location>
        <begin position="36"/>
        <end position="68"/>
    </location>
</feature>
<protein>
    <submittedName>
        <fullName evidence="2">Uncharacterized protein</fullName>
    </submittedName>
</protein>